<dbReference type="InterPro" id="IPR022008">
    <property type="entry name" value="EABR"/>
</dbReference>
<sequence>AGGAGCGPEGERVHHSAGQSRPPARSPARGSGSRGLLGPGPSLLGLGTRRRACGRPTVLGWALRPREAPAEIRRLAGKLEEQERETQRLLSRPQREREEEVLLLRRSVAEKERARTASAVLCRSLADETHRLRRTLAATAHMCQHLASCPGEQQRAHVDAGGGSPEVGPERPWSVAVGPPEHTGEATSVQVVEKLREENRLLRQQVARAEDLNAKWQHYDGSRDEDVRGLQAPSPPELLRKEIARLNRQLAEEMSGHRTARLALEAARRARDAALERVQVLEQQAGGAGGGQCGLGSGGVGRAALSRSQSGVVTAARVQILAYKDDFTSERADRERAQSRIHELEETVASLRRQASLRQVARPAPPAPRVRGPLREGRRSPTRAEPDASAPAVSAGQRPGTAPCPESPGEGGHPGAPQRGQGDLQCPHCLRGSGDDQGEELFRHVAECCR</sequence>
<feature type="coiled-coil region" evidence="8">
    <location>
        <begin position="327"/>
        <end position="354"/>
    </location>
</feature>
<keyword evidence="2" id="KW-0963">Cytoplasm</keyword>
<keyword evidence="4 7" id="KW-0863">Zinc-finger</keyword>
<feature type="region of interest" description="Disordered" evidence="9">
    <location>
        <begin position="1"/>
        <end position="48"/>
    </location>
</feature>
<evidence type="ECO:0000256" key="7">
    <source>
        <dbReference type="PROSITE-ProRule" id="PRU01142"/>
    </source>
</evidence>
<dbReference type="Proteomes" id="UP000700334">
    <property type="component" value="Unassembled WGS sequence"/>
</dbReference>
<feature type="compositionally biased region" description="Basic and acidic residues" evidence="9">
    <location>
        <begin position="373"/>
        <end position="386"/>
    </location>
</feature>
<feature type="non-terminal residue" evidence="11">
    <location>
        <position position="450"/>
    </location>
</feature>
<evidence type="ECO:0000259" key="10">
    <source>
        <dbReference type="PROSITE" id="PS51801"/>
    </source>
</evidence>
<dbReference type="PANTHER" id="PTHR31882:SF6">
    <property type="entry name" value="TNFAIP3-INTERACTING PROTEIN 2"/>
    <property type="match status" value="1"/>
</dbReference>
<reference evidence="11" key="1">
    <citation type="journal article" date="2021" name="Evol. Appl.">
        <title>The genome of the Pyrenean desman and the effects of bottlenecks and inbreeding on the genomic landscape of an endangered species.</title>
        <authorList>
            <person name="Escoda L."/>
            <person name="Castresana J."/>
        </authorList>
    </citation>
    <scope>NUCLEOTIDE SEQUENCE</scope>
    <source>
        <strain evidence="11">IBE-C5619</strain>
    </source>
</reference>
<comment type="subcellular location">
    <subcellularLocation>
        <location evidence="1">Cytoplasm</location>
    </subcellularLocation>
</comment>
<keyword evidence="6 8" id="KW-0175">Coiled coil</keyword>
<keyword evidence="12" id="KW-1185">Reference proteome</keyword>
<evidence type="ECO:0000256" key="2">
    <source>
        <dbReference type="ARBA" id="ARBA00022490"/>
    </source>
</evidence>
<dbReference type="GO" id="GO:0071222">
    <property type="term" value="P:cellular response to lipopolysaccharide"/>
    <property type="evidence" value="ECO:0007669"/>
    <property type="project" value="TreeGrafter"/>
</dbReference>
<dbReference type="GO" id="GO:0043123">
    <property type="term" value="P:positive regulation of canonical NF-kappaB signal transduction"/>
    <property type="evidence" value="ECO:0007669"/>
    <property type="project" value="TreeGrafter"/>
</dbReference>
<comment type="caution">
    <text evidence="11">The sequence shown here is derived from an EMBL/GenBank/DDBJ whole genome shotgun (WGS) entry which is preliminary data.</text>
</comment>
<protein>
    <submittedName>
        <fullName evidence="11">TNFAIP3-interacting protein 2</fullName>
    </submittedName>
</protein>
<dbReference type="GO" id="GO:0005737">
    <property type="term" value="C:cytoplasm"/>
    <property type="evidence" value="ECO:0007669"/>
    <property type="project" value="UniProtKB-SubCell"/>
</dbReference>
<name>A0A8J6DHK1_GALPY</name>
<evidence type="ECO:0000256" key="3">
    <source>
        <dbReference type="ARBA" id="ARBA00022723"/>
    </source>
</evidence>
<feature type="region of interest" description="Disordered" evidence="9">
    <location>
        <begin position="354"/>
        <end position="436"/>
    </location>
</feature>
<dbReference type="OrthoDB" id="6066489at2759"/>
<evidence type="ECO:0000256" key="6">
    <source>
        <dbReference type="ARBA" id="ARBA00023054"/>
    </source>
</evidence>
<evidence type="ECO:0000256" key="4">
    <source>
        <dbReference type="ARBA" id="ARBA00022771"/>
    </source>
</evidence>
<evidence type="ECO:0000313" key="12">
    <source>
        <dbReference type="Proteomes" id="UP000700334"/>
    </source>
</evidence>
<dbReference type="AlphaFoldDB" id="A0A8J6DHK1"/>
<organism evidence="11 12">
    <name type="scientific">Galemys pyrenaicus</name>
    <name type="common">Iberian desman</name>
    <name type="synonym">Pyrenean desman</name>
    <dbReference type="NCBI Taxonomy" id="202257"/>
    <lineage>
        <taxon>Eukaryota</taxon>
        <taxon>Metazoa</taxon>
        <taxon>Chordata</taxon>
        <taxon>Craniata</taxon>
        <taxon>Vertebrata</taxon>
        <taxon>Euteleostomi</taxon>
        <taxon>Mammalia</taxon>
        <taxon>Eutheria</taxon>
        <taxon>Laurasiatheria</taxon>
        <taxon>Eulipotyphla</taxon>
        <taxon>Talpidae</taxon>
        <taxon>Galemys</taxon>
    </lineage>
</organism>
<dbReference type="PROSITE" id="PS51801">
    <property type="entry name" value="ZF_CCHC_NOA"/>
    <property type="match status" value="1"/>
</dbReference>
<dbReference type="GO" id="GO:0070530">
    <property type="term" value="F:K63-linked polyubiquitin modification-dependent protein binding"/>
    <property type="evidence" value="ECO:0007669"/>
    <property type="project" value="InterPro"/>
</dbReference>
<dbReference type="EMBL" id="JAGFMF010012010">
    <property type="protein sequence ID" value="KAG8508659.1"/>
    <property type="molecule type" value="Genomic_DNA"/>
</dbReference>
<evidence type="ECO:0000256" key="8">
    <source>
        <dbReference type="SAM" id="Coils"/>
    </source>
</evidence>
<dbReference type="Pfam" id="PF12180">
    <property type="entry name" value="EABR"/>
    <property type="match status" value="1"/>
</dbReference>
<dbReference type="Gene3D" id="1.20.5.990">
    <property type="entry name" value="Nemo cc2-lz domain - 1d5 darpin complex"/>
    <property type="match status" value="1"/>
</dbReference>
<dbReference type="GO" id="GO:0034134">
    <property type="term" value="P:toll-like receptor 2 signaling pathway"/>
    <property type="evidence" value="ECO:0007669"/>
    <property type="project" value="TreeGrafter"/>
</dbReference>
<evidence type="ECO:0000256" key="5">
    <source>
        <dbReference type="ARBA" id="ARBA00022833"/>
    </source>
</evidence>
<dbReference type="GO" id="GO:0006357">
    <property type="term" value="P:regulation of transcription by RNA polymerase II"/>
    <property type="evidence" value="ECO:0007669"/>
    <property type="project" value="TreeGrafter"/>
</dbReference>
<feature type="compositionally biased region" description="Low complexity" evidence="9">
    <location>
        <begin position="20"/>
        <end position="31"/>
    </location>
</feature>
<dbReference type="GO" id="GO:0008270">
    <property type="term" value="F:zinc ion binding"/>
    <property type="evidence" value="ECO:0007669"/>
    <property type="project" value="UniProtKB-KW"/>
</dbReference>
<gene>
    <name evidence="11" type="ORF">J0S82_019589</name>
</gene>
<proteinExistence type="predicted"/>
<evidence type="ECO:0000256" key="9">
    <source>
        <dbReference type="SAM" id="MobiDB-lite"/>
    </source>
</evidence>
<keyword evidence="5" id="KW-0862">Zinc</keyword>
<dbReference type="GO" id="GO:0034138">
    <property type="term" value="P:toll-like receptor 3 signaling pathway"/>
    <property type="evidence" value="ECO:0007669"/>
    <property type="project" value="TreeGrafter"/>
</dbReference>
<accession>A0A8J6DHK1</accession>
<dbReference type="InterPro" id="IPR034735">
    <property type="entry name" value="NEMO_ZF"/>
</dbReference>
<feature type="domain" description="CCHC NOA-type" evidence="10">
    <location>
        <begin position="418"/>
        <end position="450"/>
    </location>
</feature>
<keyword evidence="3" id="KW-0479">Metal-binding</keyword>
<evidence type="ECO:0000256" key="1">
    <source>
        <dbReference type="ARBA" id="ARBA00004496"/>
    </source>
</evidence>
<evidence type="ECO:0000313" key="11">
    <source>
        <dbReference type="EMBL" id="KAG8508659.1"/>
    </source>
</evidence>
<dbReference type="PANTHER" id="PTHR31882">
    <property type="entry name" value="TNFAIP3-INTERACTING PROTEIN COILED COIL FAMILY MEMBER"/>
    <property type="match status" value="1"/>
</dbReference>